<dbReference type="PANTHER" id="PTHR31286:SF178">
    <property type="entry name" value="DUF4283 DOMAIN-CONTAINING PROTEIN"/>
    <property type="match status" value="1"/>
</dbReference>
<dbReference type="InterPro" id="IPR001878">
    <property type="entry name" value="Znf_CCHC"/>
</dbReference>
<dbReference type="PROSITE" id="PS50158">
    <property type="entry name" value="ZF_CCHC"/>
    <property type="match status" value="1"/>
</dbReference>
<accession>A0A1J6ICC1</accession>
<name>A0A1J6ICC1_NICAT</name>
<dbReference type="GO" id="GO:0003676">
    <property type="term" value="F:nucleic acid binding"/>
    <property type="evidence" value="ECO:0007669"/>
    <property type="project" value="InterPro"/>
</dbReference>
<dbReference type="InterPro" id="IPR040256">
    <property type="entry name" value="At4g02000-like"/>
</dbReference>
<feature type="compositionally biased region" description="Polar residues" evidence="2">
    <location>
        <begin position="332"/>
        <end position="342"/>
    </location>
</feature>
<keyword evidence="1" id="KW-0479">Metal-binding</keyword>
<dbReference type="PANTHER" id="PTHR31286">
    <property type="entry name" value="GLYCINE-RICH CELL WALL STRUCTURAL PROTEIN 1.8-LIKE"/>
    <property type="match status" value="1"/>
</dbReference>
<sequence>MADEITERLNEFILTEEEKDAVAIEYPDIQSSMKDCEVSLFGKVINDKKVNFHGVKNTMPLVWGHPVGLQMKEIGWNFFQFIFKDKESKDKVWFATPWLYDKYLLNVHPWEPGLKSDSQVFNICNLWVQVWNIPLHWMSKDVGRKIGHALGGTVDIVIPKNGSKEGRYMRIKVTMNINRPLPRGKLIKLGLETNWVEIRYENLPYVCYYCGMLGHNDRTCVQREKDIRSGNLKSDQFGTWLRAENHLLVSDNQRRQGVNTNNDGHTRVKNHNFELVEGKGVAGSSKSLLNLAEGTTSVEMQSDIKKEDLQGDQMQPMEATNYGSREKESAEGWNNTGVGTSDGITTTSMQGLYIGLEKKDVQEQMLVDENMLNDTIELQQNLLQVASQMQDAGNQKMKELQDNIDKVCPDPLLSSPKLQLHIVNNSQLLDNSKQNSLTVSAITNKNTWDIKRKQRKRKANIKGCSDDVKGNKLVGLNENHLIEVAVIEENMHTVGDKRKEQTNFDTETEVKK</sequence>
<dbReference type="AlphaFoldDB" id="A0A1J6ICC1"/>
<evidence type="ECO:0000256" key="1">
    <source>
        <dbReference type="PROSITE-ProRule" id="PRU00047"/>
    </source>
</evidence>
<evidence type="ECO:0000313" key="5">
    <source>
        <dbReference type="Proteomes" id="UP000187609"/>
    </source>
</evidence>
<dbReference type="InterPro" id="IPR025558">
    <property type="entry name" value="DUF4283"/>
</dbReference>
<dbReference type="GO" id="GO:0008270">
    <property type="term" value="F:zinc ion binding"/>
    <property type="evidence" value="ECO:0007669"/>
    <property type="project" value="UniProtKB-KW"/>
</dbReference>
<reference evidence="4" key="1">
    <citation type="submission" date="2016-11" db="EMBL/GenBank/DDBJ databases">
        <title>The genome of Nicotiana attenuata.</title>
        <authorList>
            <person name="Xu S."/>
            <person name="Brockmoeller T."/>
            <person name="Gaquerel E."/>
            <person name="Navarro A."/>
            <person name="Kuhl H."/>
            <person name="Gase K."/>
            <person name="Ling Z."/>
            <person name="Zhou W."/>
            <person name="Kreitzer C."/>
            <person name="Stanke M."/>
            <person name="Tang H."/>
            <person name="Lyons E."/>
            <person name="Pandey P."/>
            <person name="Pandey S.P."/>
            <person name="Timmermann B."/>
            <person name="Baldwin I.T."/>
        </authorList>
    </citation>
    <scope>NUCLEOTIDE SEQUENCE [LARGE SCALE GENOMIC DNA]</scope>
    <source>
        <strain evidence="4">UT</strain>
    </source>
</reference>
<dbReference type="Pfam" id="PF14392">
    <property type="entry name" value="zf-CCHC_4"/>
    <property type="match status" value="1"/>
</dbReference>
<dbReference type="OMA" id="ETQAINI"/>
<feature type="region of interest" description="Disordered" evidence="2">
    <location>
        <begin position="322"/>
        <end position="342"/>
    </location>
</feature>
<protein>
    <recommendedName>
        <fullName evidence="3">CCHC-type domain-containing protein</fullName>
    </recommendedName>
</protein>
<dbReference type="EMBL" id="MJEQ01037188">
    <property type="protein sequence ID" value="OIT02060.1"/>
    <property type="molecule type" value="Genomic_DNA"/>
</dbReference>
<evidence type="ECO:0000259" key="3">
    <source>
        <dbReference type="PROSITE" id="PS50158"/>
    </source>
</evidence>
<keyword evidence="1" id="KW-0863">Zinc-finger</keyword>
<comment type="caution">
    <text evidence="4">The sequence shown here is derived from an EMBL/GenBank/DDBJ whole genome shotgun (WGS) entry which is preliminary data.</text>
</comment>
<dbReference type="Proteomes" id="UP000187609">
    <property type="component" value="Unassembled WGS sequence"/>
</dbReference>
<organism evidence="4 5">
    <name type="scientific">Nicotiana attenuata</name>
    <name type="common">Coyote tobacco</name>
    <dbReference type="NCBI Taxonomy" id="49451"/>
    <lineage>
        <taxon>Eukaryota</taxon>
        <taxon>Viridiplantae</taxon>
        <taxon>Streptophyta</taxon>
        <taxon>Embryophyta</taxon>
        <taxon>Tracheophyta</taxon>
        <taxon>Spermatophyta</taxon>
        <taxon>Magnoliopsida</taxon>
        <taxon>eudicotyledons</taxon>
        <taxon>Gunneridae</taxon>
        <taxon>Pentapetalae</taxon>
        <taxon>asterids</taxon>
        <taxon>lamiids</taxon>
        <taxon>Solanales</taxon>
        <taxon>Solanaceae</taxon>
        <taxon>Nicotianoideae</taxon>
        <taxon>Nicotianeae</taxon>
        <taxon>Nicotiana</taxon>
    </lineage>
</organism>
<keyword evidence="1" id="KW-0862">Zinc</keyword>
<keyword evidence="5" id="KW-1185">Reference proteome</keyword>
<feature type="domain" description="CCHC-type" evidence="3">
    <location>
        <begin position="207"/>
        <end position="220"/>
    </location>
</feature>
<dbReference type="STRING" id="49451.A0A1J6ICC1"/>
<evidence type="ECO:0000313" key="4">
    <source>
        <dbReference type="EMBL" id="OIT02060.1"/>
    </source>
</evidence>
<dbReference type="InterPro" id="IPR025836">
    <property type="entry name" value="Zn_knuckle_CX2CX4HX4C"/>
</dbReference>
<dbReference type="Gramene" id="OIT02060">
    <property type="protein sequence ID" value="OIT02060"/>
    <property type="gene ID" value="A4A49_07673"/>
</dbReference>
<evidence type="ECO:0000256" key="2">
    <source>
        <dbReference type="SAM" id="MobiDB-lite"/>
    </source>
</evidence>
<dbReference type="Pfam" id="PF14111">
    <property type="entry name" value="DUF4283"/>
    <property type="match status" value="1"/>
</dbReference>
<proteinExistence type="predicted"/>
<gene>
    <name evidence="4" type="ORF">A4A49_07673</name>
</gene>